<accession>A0A9N9GWN5</accession>
<protein>
    <submittedName>
        <fullName evidence="1">3310_t:CDS:1</fullName>
    </submittedName>
</protein>
<evidence type="ECO:0000313" key="2">
    <source>
        <dbReference type="Proteomes" id="UP000789572"/>
    </source>
</evidence>
<keyword evidence="2" id="KW-1185">Reference proteome</keyword>
<evidence type="ECO:0000313" key="1">
    <source>
        <dbReference type="EMBL" id="CAG8631928.1"/>
    </source>
</evidence>
<feature type="non-terminal residue" evidence="1">
    <location>
        <position position="1"/>
    </location>
</feature>
<gene>
    <name evidence="1" type="ORF">POCULU_LOCUS8939</name>
</gene>
<dbReference type="Proteomes" id="UP000789572">
    <property type="component" value="Unassembled WGS sequence"/>
</dbReference>
<organism evidence="1 2">
    <name type="scientific">Paraglomus occultum</name>
    <dbReference type="NCBI Taxonomy" id="144539"/>
    <lineage>
        <taxon>Eukaryota</taxon>
        <taxon>Fungi</taxon>
        <taxon>Fungi incertae sedis</taxon>
        <taxon>Mucoromycota</taxon>
        <taxon>Glomeromycotina</taxon>
        <taxon>Glomeromycetes</taxon>
        <taxon>Paraglomerales</taxon>
        <taxon>Paraglomeraceae</taxon>
        <taxon>Paraglomus</taxon>
    </lineage>
</organism>
<comment type="caution">
    <text evidence="1">The sequence shown here is derived from an EMBL/GenBank/DDBJ whole genome shotgun (WGS) entry which is preliminary data.</text>
</comment>
<proteinExistence type="predicted"/>
<sequence length="47" mass="5670">QKVEFENYRYRLWHLEMGEMDSAKRLEAEQKVLEEALELEETSLNAI</sequence>
<reference evidence="1" key="1">
    <citation type="submission" date="2021-06" db="EMBL/GenBank/DDBJ databases">
        <authorList>
            <person name="Kallberg Y."/>
            <person name="Tangrot J."/>
            <person name="Rosling A."/>
        </authorList>
    </citation>
    <scope>NUCLEOTIDE SEQUENCE</scope>
    <source>
        <strain evidence="1">IA702</strain>
    </source>
</reference>
<dbReference type="EMBL" id="CAJVPJ010002929">
    <property type="protein sequence ID" value="CAG8631928.1"/>
    <property type="molecule type" value="Genomic_DNA"/>
</dbReference>
<name>A0A9N9GWN5_9GLOM</name>
<dbReference type="AlphaFoldDB" id="A0A9N9GWN5"/>